<reference evidence="2" key="1">
    <citation type="submission" date="2023-10" db="EMBL/GenBank/DDBJ databases">
        <authorList>
            <person name="Chen Y."/>
            <person name="Shah S."/>
            <person name="Dougan E. K."/>
            <person name="Thang M."/>
            <person name="Chan C."/>
        </authorList>
    </citation>
    <scope>NUCLEOTIDE SEQUENCE [LARGE SCALE GENOMIC DNA]</scope>
</reference>
<accession>A0ABN9UUX0</accession>
<name>A0ABN9UUX0_9DINO</name>
<feature type="compositionally biased region" description="Basic and acidic residues" evidence="1">
    <location>
        <begin position="76"/>
        <end position="89"/>
    </location>
</feature>
<dbReference type="Proteomes" id="UP001189429">
    <property type="component" value="Unassembled WGS sequence"/>
</dbReference>
<protein>
    <submittedName>
        <fullName evidence="2">Uncharacterized protein</fullName>
    </submittedName>
</protein>
<gene>
    <name evidence="2" type="ORF">PCOR1329_LOCUS51929</name>
</gene>
<dbReference type="EMBL" id="CAUYUJ010016316">
    <property type="protein sequence ID" value="CAK0863908.1"/>
    <property type="molecule type" value="Genomic_DNA"/>
</dbReference>
<evidence type="ECO:0000256" key="1">
    <source>
        <dbReference type="SAM" id="MobiDB-lite"/>
    </source>
</evidence>
<keyword evidence="3" id="KW-1185">Reference proteome</keyword>
<proteinExistence type="predicted"/>
<sequence length="194" mass="20421">MSRVHGEFPRAMVKSAHIDEDAVETACAALANSVLKGNTYQFEALQVVLRSMMPPLAGSQQVRGPPPEAFPEKARMKWSEEDGHGRAPREPAAAAGLRGGVRQARGLRQGGLPRPAGARGRPGSGSRLPQVMGLFSTTTTINWRGRRSSSSSSSSSSFWSSSSSSSCSSSSFPPPTHGGGGGGKQAHHQELRRG</sequence>
<evidence type="ECO:0000313" key="2">
    <source>
        <dbReference type="EMBL" id="CAK0863908.1"/>
    </source>
</evidence>
<feature type="region of interest" description="Disordered" evidence="1">
    <location>
        <begin position="76"/>
        <end position="194"/>
    </location>
</feature>
<comment type="caution">
    <text evidence="2">The sequence shown here is derived from an EMBL/GenBank/DDBJ whole genome shotgun (WGS) entry which is preliminary data.</text>
</comment>
<evidence type="ECO:0000313" key="3">
    <source>
        <dbReference type="Proteomes" id="UP001189429"/>
    </source>
</evidence>
<organism evidence="2 3">
    <name type="scientific">Prorocentrum cordatum</name>
    <dbReference type="NCBI Taxonomy" id="2364126"/>
    <lineage>
        <taxon>Eukaryota</taxon>
        <taxon>Sar</taxon>
        <taxon>Alveolata</taxon>
        <taxon>Dinophyceae</taxon>
        <taxon>Prorocentrales</taxon>
        <taxon>Prorocentraceae</taxon>
        <taxon>Prorocentrum</taxon>
    </lineage>
</organism>
<feature type="compositionally biased region" description="Low complexity" evidence="1">
    <location>
        <begin position="148"/>
        <end position="171"/>
    </location>
</feature>
<feature type="compositionally biased region" description="Low complexity" evidence="1">
    <location>
        <begin position="110"/>
        <end position="130"/>
    </location>
</feature>